<evidence type="ECO:0000259" key="3">
    <source>
        <dbReference type="PROSITE" id="PS51084"/>
    </source>
</evidence>
<feature type="domain" description="HIT" evidence="3">
    <location>
        <begin position="27"/>
        <end position="137"/>
    </location>
</feature>
<accession>B1L7D1</accession>
<dbReference type="EMBL" id="CP000968">
    <property type="protein sequence ID" value="ACB08360.1"/>
    <property type="molecule type" value="Genomic_DNA"/>
</dbReference>
<dbReference type="STRING" id="374847.Kcr_1615"/>
<protein>
    <submittedName>
        <fullName evidence="4">Histidine triad (HIT) protein</fullName>
    </submittedName>
</protein>
<dbReference type="GO" id="GO:0008796">
    <property type="term" value="F:bis(5'-nucleosyl)-tetraphosphatase activity"/>
    <property type="evidence" value="ECO:0000318"/>
    <property type="project" value="GO_Central"/>
</dbReference>
<dbReference type="InParanoid" id="B1L7D1"/>
<evidence type="ECO:0000256" key="2">
    <source>
        <dbReference type="PROSITE-ProRule" id="PRU00464"/>
    </source>
</evidence>
<dbReference type="Pfam" id="PF01230">
    <property type="entry name" value="HIT"/>
    <property type="match status" value="1"/>
</dbReference>
<keyword evidence="5" id="KW-1185">Reference proteome</keyword>
<dbReference type="FunCoup" id="B1L7D1">
    <property type="interactions" value="83"/>
</dbReference>
<gene>
    <name evidence="4" type="ordered locus">Kcr_1615</name>
</gene>
<dbReference type="InterPro" id="IPR011146">
    <property type="entry name" value="HIT-like"/>
</dbReference>
<dbReference type="AlphaFoldDB" id="B1L7D1"/>
<dbReference type="PROSITE" id="PS51084">
    <property type="entry name" value="HIT_2"/>
    <property type="match status" value="1"/>
</dbReference>
<dbReference type="PhylomeDB" id="B1L7D1"/>
<dbReference type="PANTHER" id="PTHR42997:SF1">
    <property type="entry name" value="AP-4-A PHOSPHORYLASE"/>
    <property type="match status" value="1"/>
</dbReference>
<dbReference type="InterPro" id="IPR036265">
    <property type="entry name" value="HIT-like_sf"/>
</dbReference>
<organism evidence="4 5">
    <name type="scientific">Korarchaeum cryptofilum (strain OPF8)</name>
    <dbReference type="NCBI Taxonomy" id="374847"/>
    <lineage>
        <taxon>Archaea</taxon>
        <taxon>Thermoproteota</taxon>
        <taxon>Candidatus Korarchaeia</taxon>
        <taxon>Candidatus Korarchaeales</taxon>
        <taxon>Candidatus Korarchaeaceae</taxon>
        <taxon>Candidatus Korarchaeum</taxon>
    </lineage>
</organism>
<dbReference type="Gene3D" id="3.30.428.10">
    <property type="entry name" value="HIT-like"/>
    <property type="match status" value="1"/>
</dbReference>
<proteinExistence type="predicted"/>
<dbReference type="GO" id="GO:0000166">
    <property type="term" value="F:nucleotide binding"/>
    <property type="evidence" value="ECO:0007669"/>
    <property type="project" value="UniProtKB-KW"/>
</dbReference>
<dbReference type="KEGG" id="kcr:Kcr_1615"/>
<feature type="short sequence motif" description="Histidine triad motif" evidence="2">
    <location>
        <begin position="122"/>
        <end position="126"/>
    </location>
</feature>
<dbReference type="PANTHER" id="PTHR42997">
    <property type="entry name" value="HIT FAMILY HYDROLASE"/>
    <property type="match status" value="1"/>
</dbReference>
<dbReference type="GeneID" id="6094942"/>
<dbReference type="eggNOG" id="arCOG00419">
    <property type="taxonomic scope" value="Archaea"/>
</dbReference>
<dbReference type="Proteomes" id="UP000001686">
    <property type="component" value="Chromosome"/>
</dbReference>
<dbReference type="SUPFAM" id="SSF54197">
    <property type="entry name" value="HIT-like"/>
    <property type="match status" value="1"/>
</dbReference>
<dbReference type="InterPro" id="IPR052908">
    <property type="entry name" value="AP-4-A_phosphorylase"/>
</dbReference>
<dbReference type="HOGENOM" id="CLU_056776_1_2_2"/>
<dbReference type="RefSeq" id="WP_012310257.1">
    <property type="nucleotide sequence ID" value="NC_010482.1"/>
</dbReference>
<dbReference type="EnsemblBacteria" id="ACB08360">
    <property type="protein sequence ID" value="ACB08360"/>
    <property type="gene ID" value="Kcr_1615"/>
</dbReference>
<reference evidence="4 5" key="1">
    <citation type="journal article" date="2008" name="Proc. Natl. Acad. Sci. U.S.A.">
        <title>A korarchaeal genome reveals new insights into the evolution of the Archaea.</title>
        <authorList>
            <person name="Elkins J.G."/>
            <person name="Podar M."/>
            <person name="Graham D.E."/>
            <person name="Makarova K.S."/>
            <person name="Wolf Y."/>
            <person name="Randau L."/>
            <person name="Hedlund B.P."/>
            <person name="Brochier-Armanet C."/>
            <person name="Kunin V."/>
            <person name="Anderson I."/>
            <person name="Lapidus A."/>
            <person name="Goltsman E."/>
            <person name="Barry K."/>
            <person name="Koonin E.V."/>
            <person name="Hugenholtz P."/>
            <person name="Kyrpides N."/>
            <person name="Wanner G."/>
            <person name="Richardson P."/>
            <person name="Keller M."/>
            <person name="Stetter K.O."/>
        </authorList>
    </citation>
    <scope>NUCLEOTIDE SEQUENCE [LARGE SCALE GENOMIC DNA]</scope>
    <source>
        <strain evidence="5">OPF8</strain>
    </source>
</reference>
<dbReference type="GO" id="GO:0015967">
    <property type="term" value="P:diadenosine tetraphosphate catabolic process"/>
    <property type="evidence" value="ECO:0000318"/>
    <property type="project" value="GO_Central"/>
</dbReference>
<name>B1L7D1_KORCO</name>
<dbReference type="CDD" id="cd01275">
    <property type="entry name" value="FHIT"/>
    <property type="match status" value="1"/>
</dbReference>
<sequence>MSLRRLWAIWRMPYIKLLASEGGKECIFCKLPRENRDRENLILYRSSSSFIIMNKYPYNPGHLMVAPYRHVANLDELSDDEIIDVMNLVRISVRILKEAMSPDGFNIGMNVGKAAGAGFEGHIHIHIVPRWIGDANFMPILGNTKVISEALTNTYDELKKVLDNLVARSKS</sequence>
<dbReference type="InterPro" id="IPR039383">
    <property type="entry name" value="FHIT"/>
</dbReference>
<evidence type="ECO:0000256" key="1">
    <source>
        <dbReference type="ARBA" id="ARBA00022741"/>
    </source>
</evidence>
<keyword evidence="1" id="KW-0547">Nucleotide-binding</keyword>
<evidence type="ECO:0000313" key="5">
    <source>
        <dbReference type="Proteomes" id="UP000001686"/>
    </source>
</evidence>
<evidence type="ECO:0000313" key="4">
    <source>
        <dbReference type="EMBL" id="ACB08360.1"/>
    </source>
</evidence>